<accession>B0T452</accession>
<keyword evidence="10 22" id="KW-0418">Kinase</keyword>
<dbReference type="PANTHER" id="PTHR32309">
    <property type="entry name" value="TYROSINE-PROTEIN KINASE"/>
    <property type="match status" value="1"/>
</dbReference>
<comment type="subcellular location">
    <subcellularLocation>
        <location evidence="1">Cell inner membrane</location>
        <topology evidence="1">Multi-pass membrane protein</topology>
    </subcellularLocation>
</comment>
<dbReference type="EMBL" id="CP000927">
    <property type="protein sequence ID" value="ABZ73936.1"/>
    <property type="molecule type" value="Genomic_DNA"/>
</dbReference>
<dbReference type="EC" id="2.7.10.2" evidence="4"/>
<keyword evidence="11" id="KW-0067">ATP-binding</keyword>
<dbReference type="CDD" id="cd05387">
    <property type="entry name" value="BY-kinase"/>
    <property type="match status" value="1"/>
</dbReference>
<organism evidence="22">
    <name type="scientific">Caulobacter sp. (strain K31)</name>
    <dbReference type="NCBI Taxonomy" id="366602"/>
    <lineage>
        <taxon>Bacteria</taxon>
        <taxon>Pseudomonadati</taxon>
        <taxon>Pseudomonadota</taxon>
        <taxon>Alphaproteobacteria</taxon>
        <taxon>Caulobacterales</taxon>
        <taxon>Caulobacteraceae</taxon>
        <taxon>Caulobacter</taxon>
    </lineage>
</organism>
<keyword evidence="6" id="KW-0997">Cell inner membrane</keyword>
<evidence type="ECO:0000256" key="17">
    <source>
        <dbReference type="SAM" id="MobiDB-lite"/>
    </source>
</evidence>
<evidence type="ECO:0000256" key="14">
    <source>
        <dbReference type="ARBA" id="ARBA00023137"/>
    </source>
</evidence>
<proteinExistence type="inferred from homology"/>
<dbReference type="InterPro" id="IPR027417">
    <property type="entry name" value="P-loop_NTPase"/>
</dbReference>
<dbReference type="Pfam" id="PF13614">
    <property type="entry name" value="AAA_31"/>
    <property type="match status" value="1"/>
</dbReference>
<feature type="domain" description="AAA" evidence="20">
    <location>
        <begin position="566"/>
        <end position="694"/>
    </location>
</feature>
<evidence type="ECO:0000256" key="8">
    <source>
        <dbReference type="ARBA" id="ARBA00022692"/>
    </source>
</evidence>
<evidence type="ECO:0000256" key="10">
    <source>
        <dbReference type="ARBA" id="ARBA00022777"/>
    </source>
</evidence>
<keyword evidence="14 22" id="KW-0829">Tyrosine-protein kinase</keyword>
<keyword evidence="13 18" id="KW-0472">Membrane</keyword>
<keyword evidence="8 18" id="KW-0812">Transmembrane</keyword>
<dbReference type="InterPro" id="IPR025669">
    <property type="entry name" value="AAA_dom"/>
</dbReference>
<dbReference type="PANTHER" id="PTHR32309:SF13">
    <property type="entry name" value="FERRIC ENTEROBACTIN TRANSPORT PROTEIN FEPE"/>
    <property type="match status" value="1"/>
</dbReference>
<dbReference type="Gene3D" id="3.40.50.300">
    <property type="entry name" value="P-loop containing nucleotide triphosphate hydrolases"/>
    <property type="match status" value="1"/>
</dbReference>
<dbReference type="KEGG" id="cak:Caul_4816"/>
<keyword evidence="7 22" id="KW-0808">Transferase</keyword>
<evidence type="ECO:0000313" key="22">
    <source>
        <dbReference type="EMBL" id="ABZ73936.1"/>
    </source>
</evidence>
<evidence type="ECO:0000256" key="2">
    <source>
        <dbReference type="ARBA" id="ARBA00007316"/>
    </source>
</evidence>
<feature type="region of interest" description="Disordered" evidence="17">
    <location>
        <begin position="1"/>
        <end position="28"/>
    </location>
</feature>
<keyword evidence="12 18" id="KW-1133">Transmembrane helix</keyword>
<feature type="domain" description="Tyrosine-protein kinase G-rich" evidence="21">
    <location>
        <begin position="400"/>
        <end position="474"/>
    </location>
</feature>
<evidence type="ECO:0000259" key="19">
    <source>
        <dbReference type="Pfam" id="PF02706"/>
    </source>
</evidence>
<evidence type="ECO:0000256" key="13">
    <source>
        <dbReference type="ARBA" id="ARBA00023136"/>
    </source>
</evidence>
<dbReference type="InterPro" id="IPR003856">
    <property type="entry name" value="LPS_length_determ_N"/>
</dbReference>
<evidence type="ECO:0000256" key="9">
    <source>
        <dbReference type="ARBA" id="ARBA00022741"/>
    </source>
</evidence>
<evidence type="ECO:0000256" key="7">
    <source>
        <dbReference type="ARBA" id="ARBA00022679"/>
    </source>
</evidence>
<dbReference type="Pfam" id="PF13807">
    <property type="entry name" value="GNVR"/>
    <property type="match status" value="1"/>
</dbReference>
<evidence type="ECO:0000256" key="3">
    <source>
        <dbReference type="ARBA" id="ARBA00008883"/>
    </source>
</evidence>
<reference evidence="22" key="1">
    <citation type="submission" date="2008-01" db="EMBL/GenBank/DDBJ databases">
        <title>Complete sequence of chromosome of Caulobacter sp. K31.</title>
        <authorList>
            <consortium name="US DOE Joint Genome Institute"/>
            <person name="Copeland A."/>
            <person name="Lucas S."/>
            <person name="Lapidus A."/>
            <person name="Barry K."/>
            <person name="Glavina del Rio T."/>
            <person name="Dalin E."/>
            <person name="Tice H."/>
            <person name="Pitluck S."/>
            <person name="Bruce D."/>
            <person name="Goodwin L."/>
            <person name="Thompson L.S."/>
            <person name="Brettin T."/>
            <person name="Detter J.C."/>
            <person name="Han C."/>
            <person name="Schmutz J."/>
            <person name="Larimer F."/>
            <person name="Land M."/>
            <person name="Hauser L."/>
            <person name="Kyrpides N."/>
            <person name="Kim E."/>
            <person name="Stephens C."/>
            <person name="Richardson P."/>
        </authorList>
    </citation>
    <scope>NUCLEOTIDE SEQUENCE [LARGE SCALE GENOMIC DNA]</scope>
    <source>
        <strain evidence="22">K31</strain>
    </source>
</reference>
<keyword evidence="9" id="KW-0547">Nucleotide-binding</keyword>
<protein>
    <recommendedName>
        <fullName evidence="4">non-specific protein-tyrosine kinase</fullName>
        <ecNumber evidence="4">2.7.10.2</ecNumber>
    </recommendedName>
</protein>
<keyword evidence="16" id="KW-0175">Coiled coil</keyword>
<feature type="transmembrane region" description="Helical" evidence="18">
    <location>
        <begin position="44"/>
        <end position="63"/>
    </location>
</feature>
<feature type="compositionally biased region" description="Polar residues" evidence="17">
    <location>
        <begin position="1"/>
        <end position="12"/>
    </location>
</feature>
<dbReference type="HOGENOM" id="CLU_009912_2_0_5"/>
<evidence type="ECO:0000256" key="16">
    <source>
        <dbReference type="SAM" id="Coils"/>
    </source>
</evidence>
<evidence type="ECO:0000256" key="1">
    <source>
        <dbReference type="ARBA" id="ARBA00004429"/>
    </source>
</evidence>
<evidence type="ECO:0000259" key="20">
    <source>
        <dbReference type="Pfam" id="PF13614"/>
    </source>
</evidence>
<dbReference type="eggNOG" id="COG0489">
    <property type="taxonomic scope" value="Bacteria"/>
</dbReference>
<evidence type="ECO:0000256" key="5">
    <source>
        <dbReference type="ARBA" id="ARBA00022475"/>
    </source>
</evidence>
<evidence type="ECO:0000256" key="11">
    <source>
        <dbReference type="ARBA" id="ARBA00022840"/>
    </source>
</evidence>
<dbReference type="Pfam" id="PF02706">
    <property type="entry name" value="Wzz"/>
    <property type="match status" value="1"/>
</dbReference>
<feature type="coiled-coil region" evidence="16">
    <location>
        <begin position="261"/>
        <end position="362"/>
    </location>
</feature>
<comment type="similarity">
    <text evidence="3">Belongs to the etk/wzc family.</text>
</comment>
<sequence>MLNETPRTSLTPVANPGHGLRPAGPPSSGVAEPRHWMALVLRRLPLFLAVAVATVILVLLVAMQATPQYRSTASLIVDPRQQDVSNVQATGQGGPTDTNLVDTYVQLMGSRAIASEVVGRLGLVHDPEFSSVEKPKRGLVDSLLHPNAPAAVTDPSLGSAASARERAIDAVMSRALVRRSGLTYVINVTVTSPDAVKAARIANAYVEAFISQQVVSKNGVIRNAGGALDERLTQLAAEVQTADAAVQRYKIANNLMSADGATMAEQEVSTLNQQIAVAKAEVSEKEARLAAARSQISRGGGGADVGAALGSDTIRSLRQQEAEASRKVAELSTRYGDKHPEVQKAQGQLQDARTQIQLEINRIISSLQADVQVARQRLGSLQGSQGNARGSLAANNSAQVGLMELQRRADANRAIYEAFLGRSKQTAAQEGAVLADARVVSRAQIPTAPSSPNLRLALLFGLAGGIVLGSIAVAVVELFKNGVETGSQVESKFGLPYAGSIPTVGSTLEKMSKSRSRSSPHNYLVENPFSAFAEALRSVKTFVTLSNGDHPAPQVIVITSALPREGKSMTSVCLARSIAMSGSSVVLVDCDLRRRGSSALFDAAPHGLVDVLEGKVPLRDALVKDDRTDAWILPVRSGPNSIRDLFATPNMDQVLQSLRASFDYVLLDTAPVLAVAETRLLAAKADGVLMLTQWRKTPFRAADDAAEMLLESGARIIGVALTRVDLRQQSRFGYGDRYYYYKAYRSYYAS</sequence>
<comment type="similarity">
    <text evidence="2">Belongs to the CpsD/CapB family.</text>
</comment>
<dbReference type="InterPro" id="IPR050445">
    <property type="entry name" value="Bact_polysacc_biosynth/exp"/>
</dbReference>
<evidence type="ECO:0000259" key="21">
    <source>
        <dbReference type="Pfam" id="PF13807"/>
    </source>
</evidence>
<evidence type="ECO:0000256" key="18">
    <source>
        <dbReference type="SAM" id="Phobius"/>
    </source>
</evidence>
<dbReference type="STRING" id="366602.Caul_4816"/>
<dbReference type="InterPro" id="IPR005702">
    <property type="entry name" value="Wzc-like_C"/>
</dbReference>
<dbReference type="SUPFAM" id="SSF52540">
    <property type="entry name" value="P-loop containing nucleoside triphosphate hydrolases"/>
    <property type="match status" value="1"/>
</dbReference>
<evidence type="ECO:0000256" key="15">
    <source>
        <dbReference type="ARBA" id="ARBA00051245"/>
    </source>
</evidence>
<gene>
    <name evidence="22" type="ordered locus">Caul_4816</name>
</gene>
<evidence type="ECO:0000256" key="6">
    <source>
        <dbReference type="ARBA" id="ARBA00022519"/>
    </source>
</evidence>
<dbReference type="InterPro" id="IPR032807">
    <property type="entry name" value="GNVR"/>
</dbReference>
<evidence type="ECO:0000256" key="12">
    <source>
        <dbReference type="ARBA" id="ARBA00022989"/>
    </source>
</evidence>
<dbReference type="GO" id="GO:0004715">
    <property type="term" value="F:non-membrane spanning protein tyrosine kinase activity"/>
    <property type="evidence" value="ECO:0007669"/>
    <property type="project" value="UniProtKB-EC"/>
</dbReference>
<evidence type="ECO:0000256" key="4">
    <source>
        <dbReference type="ARBA" id="ARBA00011903"/>
    </source>
</evidence>
<name>B0T452_CAUSK</name>
<feature type="domain" description="Polysaccharide chain length determinant N-terminal" evidence="19">
    <location>
        <begin position="40"/>
        <end position="118"/>
    </location>
</feature>
<dbReference type="eggNOG" id="COG3206">
    <property type="taxonomic scope" value="Bacteria"/>
</dbReference>
<comment type="catalytic activity">
    <reaction evidence="15">
        <text>L-tyrosyl-[protein] + ATP = O-phospho-L-tyrosyl-[protein] + ADP + H(+)</text>
        <dbReference type="Rhea" id="RHEA:10596"/>
        <dbReference type="Rhea" id="RHEA-COMP:10136"/>
        <dbReference type="Rhea" id="RHEA-COMP:20101"/>
        <dbReference type="ChEBI" id="CHEBI:15378"/>
        <dbReference type="ChEBI" id="CHEBI:30616"/>
        <dbReference type="ChEBI" id="CHEBI:46858"/>
        <dbReference type="ChEBI" id="CHEBI:61978"/>
        <dbReference type="ChEBI" id="CHEBI:456216"/>
        <dbReference type="EC" id="2.7.10.2"/>
    </reaction>
</comment>
<dbReference type="OrthoDB" id="230260at2"/>
<dbReference type="GO" id="GO:0005886">
    <property type="term" value="C:plasma membrane"/>
    <property type="evidence" value="ECO:0007669"/>
    <property type="project" value="UniProtKB-SubCell"/>
</dbReference>
<dbReference type="AlphaFoldDB" id="B0T452"/>
<keyword evidence="5" id="KW-1003">Cell membrane</keyword>